<keyword evidence="2" id="KW-0813">Transport</keyword>
<keyword evidence="9" id="KW-1185">Reference proteome</keyword>
<feature type="transmembrane region" description="Helical" evidence="7">
    <location>
        <begin position="36"/>
        <end position="66"/>
    </location>
</feature>
<evidence type="ECO:0000256" key="6">
    <source>
        <dbReference type="SAM" id="MobiDB-lite"/>
    </source>
</evidence>
<feature type="transmembrane region" description="Helical" evidence="7">
    <location>
        <begin position="452"/>
        <end position="471"/>
    </location>
</feature>
<reference evidence="8 9" key="1">
    <citation type="submission" date="2019-02" db="EMBL/GenBank/DDBJ databases">
        <title>Deep-cultivation of Planctomycetes and their phenomic and genomic characterization uncovers novel biology.</title>
        <authorList>
            <person name="Wiegand S."/>
            <person name="Jogler M."/>
            <person name="Boedeker C."/>
            <person name="Pinto D."/>
            <person name="Vollmers J."/>
            <person name="Rivas-Marin E."/>
            <person name="Kohn T."/>
            <person name="Peeters S.H."/>
            <person name="Heuer A."/>
            <person name="Rast P."/>
            <person name="Oberbeckmann S."/>
            <person name="Bunk B."/>
            <person name="Jeske O."/>
            <person name="Meyerdierks A."/>
            <person name="Storesund J.E."/>
            <person name="Kallscheuer N."/>
            <person name="Luecker S."/>
            <person name="Lage O.M."/>
            <person name="Pohl T."/>
            <person name="Merkel B.J."/>
            <person name="Hornburger P."/>
            <person name="Mueller R.-W."/>
            <person name="Bruemmer F."/>
            <person name="Labrenz M."/>
            <person name="Spormann A.M."/>
            <person name="Op den Camp H."/>
            <person name="Overmann J."/>
            <person name="Amann R."/>
            <person name="Jetten M.S.M."/>
            <person name="Mascher T."/>
            <person name="Medema M.H."/>
            <person name="Devos D.P."/>
            <person name="Kaster A.-K."/>
            <person name="Ovreas L."/>
            <person name="Rohde M."/>
            <person name="Galperin M.Y."/>
            <person name="Jogler C."/>
        </authorList>
    </citation>
    <scope>NUCLEOTIDE SEQUENCE [LARGE SCALE GENOMIC DNA]</scope>
    <source>
        <strain evidence="8 9">Pla85_3_4</strain>
    </source>
</reference>
<dbReference type="RefSeq" id="WP_145055265.1">
    <property type="nucleotide sequence ID" value="NZ_CP036433.1"/>
</dbReference>
<keyword evidence="5 7" id="KW-0472">Membrane</keyword>
<dbReference type="PROSITE" id="PS01271">
    <property type="entry name" value="NA_SULFATE"/>
    <property type="match status" value="1"/>
</dbReference>
<comment type="subcellular location">
    <subcellularLocation>
        <location evidence="1">Membrane</location>
        <topology evidence="1">Multi-pass membrane protein</topology>
    </subcellularLocation>
</comment>
<dbReference type="GO" id="GO:0005886">
    <property type="term" value="C:plasma membrane"/>
    <property type="evidence" value="ECO:0007669"/>
    <property type="project" value="TreeGrafter"/>
</dbReference>
<dbReference type="NCBIfam" id="TIGR00785">
    <property type="entry name" value="dass"/>
    <property type="match status" value="1"/>
</dbReference>
<dbReference type="PANTHER" id="PTHR10283">
    <property type="entry name" value="SOLUTE CARRIER FAMILY 13 MEMBER"/>
    <property type="match status" value="1"/>
</dbReference>
<dbReference type="GO" id="GO:0015141">
    <property type="term" value="F:succinate transmembrane transporter activity"/>
    <property type="evidence" value="ECO:0007669"/>
    <property type="project" value="UniProtKB-ARBA"/>
</dbReference>
<feature type="transmembrane region" description="Helical" evidence="7">
    <location>
        <begin position="327"/>
        <end position="346"/>
    </location>
</feature>
<evidence type="ECO:0000256" key="1">
    <source>
        <dbReference type="ARBA" id="ARBA00004141"/>
    </source>
</evidence>
<name>A0A518DXS9_9BACT</name>
<evidence type="ECO:0000256" key="4">
    <source>
        <dbReference type="ARBA" id="ARBA00022989"/>
    </source>
</evidence>
<evidence type="ECO:0000313" key="8">
    <source>
        <dbReference type="EMBL" id="QDU96650.1"/>
    </source>
</evidence>
<dbReference type="AlphaFoldDB" id="A0A518DXS9"/>
<feature type="transmembrane region" description="Helical" evidence="7">
    <location>
        <begin position="413"/>
        <end position="431"/>
    </location>
</feature>
<dbReference type="PANTHER" id="PTHR10283:SF82">
    <property type="entry name" value="SOLUTE CARRIER FAMILY 13 MEMBER 2"/>
    <property type="match status" value="1"/>
</dbReference>
<feature type="region of interest" description="Disordered" evidence="6">
    <location>
        <begin position="482"/>
        <end position="510"/>
    </location>
</feature>
<evidence type="ECO:0000256" key="2">
    <source>
        <dbReference type="ARBA" id="ARBA00022448"/>
    </source>
</evidence>
<feature type="transmembrane region" description="Helical" evidence="7">
    <location>
        <begin position="168"/>
        <end position="187"/>
    </location>
</feature>
<dbReference type="OrthoDB" id="9766267at2"/>
<protein>
    <submittedName>
        <fullName evidence="8">Sodium-dependent dicarboxylate transporter SdcS</fullName>
    </submittedName>
</protein>
<feature type="transmembrane region" description="Helical" evidence="7">
    <location>
        <begin position="390"/>
        <end position="407"/>
    </location>
</feature>
<organism evidence="8 9">
    <name type="scientific">Lignipirellula cremea</name>
    <dbReference type="NCBI Taxonomy" id="2528010"/>
    <lineage>
        <taxon>Bacteria</taxon>
        <taxon>Pseudomonadati</taxon>
        <taxon>Planctomycetota</taxon>
        <taxon>Planctomycetia</taxon>
        <taxon>Pirellulales</taxon>
        <taxon>Pirellulaceae</taxon>
        <taxon>Lignipirellula</taxon>
    </lineage>
</organism>
<dbReference type="Pfam" id="PF00939">
    <property type="entry name" value="Na_sulph_symp"/>
    <property type="match status" value="1"/>
</dbReference>
<feature type="transmembrane region" description="Helical" evidence="7">
    <location>
        <begin position="78"/>
        <end position="99"/>
    </location>
</feature>
<proteinExistence type="predicted"/>
<evidence type="ECO:0000256" key="3">
    <source>
        <dbReference type="ARBA" id="ARBA00022692"/>
    </source>
</evidence>
<keyword evidence="3 7" id="KW-0812">Transmembrane</keyword>
<dbReference type="KEGG" id="lcre:Pla8534_44710"/>
<evidence type="ECO:0000313" key="9">
    <source>
        <dbReference type="Proteomes" id="UP000317648"/>
    </source>
</evidence>
<feature type="transmembrane region" description="Helical" evidence="7">
    <location>
        <begin position="6"/>
        <end position="24"/>
    </location>
</feature>
<gene>
    <name evidence="8" type="primary">sdcS</name>
    <name evidence="8" type="ORF">Pla8534_44710</name>
</gene>
<evidence type="ECO:0000256" key="7">
    <source>
        <dbReference type="SAM" id="Phobius"/>
    </source>
</evidence>
<keyword evidence="4 7" id="KW-1133">Transmembrane helix</keyword>
<dbReference type="InterPro" id="IPR031312">
    <property type="entry name" value="Na/sul_symport_CS"/>
</dbReference>
<feature type="transmembrane region" description="Helical" evidence="7">
    <location>
        <begin position="366"/>
        <end position="383"/>
    </location>
</feature>
<dbReference type="EMBL" id="CP036433">
    <property type="protein sequence ID" value="QDU96650.1"/>
    <property type="molecule type" value="Genomic_DNA"/>
</dbReference>
<sequence length="510" mass="53447">MTGNAQRILIFGGIVCACLTYAGLRFWAELDQPAAVTAAVTTLCALWWCTEAIPIAVTALLPFVMFPLCGVLDDQQLAAAYGDDLVLLFLAGFIISKAAEKSKTHLRVAHGMLRLLGTGSQRRLVLGFMLAPAVCSMWISNAATALIMLPVALAALEQQKDRRLEAPLLLAVAYGCSIGGMATIIGTPPNAVFVGVYRDFTDKSVDFLSWMAVGAPVTVLMLIAAGALLTRGLGRGSEYELQDLGPWKPAQRRMLLVLGCTALLWMLRKSPAGGWSAWLGNAAISPEHYAGDATIGLAAVVLMFLIPSGEVDKEGRSTALLDWETAVRIPWGILLLFGGGLAIASAFQSTGLGELIGANLAMLQHFPPILIIGVICLAVTFLTELTSNTATTTLLMPILAAAAQGAGLEPAVLMAPAALSASCAFMLPVATPPNAIVFGSNRLTIPQMARPGFVLNLIGVVVITGVCYFVVDFEHGIGSPAEKAAPVETTAESPSEPAPDSPPQTDKAAP</sequence>
<feature type="transmembrane region" description="Helical" evidence="7">
    <location>
        <begin position="207"/>
        <end position="229"/>
    </location>
</feature>
<dbReference type="Proteomes" id="UP000317648">
    <property type="component" value="Chromosome"/>
</dbReference>
<accession>A0A518DXS9</accession>
<dbReference type="InterPro" id="IPR001898">
    <property type="entry name" value="SLC13A/DASS"/>
</dbReference>
<dbReference type="CDD" id="cd01115">
    <property type="entry name" value="SLC13_permease"/>
    <property type="match status" value="1"/>
</dbReference>
<feature type="transmembrane region" description="Helical" evidence="7">
    <location>
        <begin position="137"/>
        <end position="156"/>
    </location>
</feature>
<dbReference type="PROSITE" id="PS51257">
    <property type="entry name" value="PROKAR_LIPOPROTEIN"/>
    <property type="match status" value="1"/>
</dbReference>
<evidence type="ECO:0000256" key="5">
    <source>
        <dbReference type="ARBA" id="ARBA00023136"/>
    </source>
</evidence>